<dbReference type="InterPro" id="IPR036249">
    <property type="entry name" value="Thioredoxin-like_sf"/>
</dbReference>
<keyword evidence="1" id="KW-0575">Peroxidase</keyword>
<evidence type="ECO:0000256" key="11">
    <source>
        <dbReference type="ARBA" id="ARBA00068979"/>
    </source>
</evidence>
<keyword evidence="4" id="KW-0676">Redox-active center</keyword>
<dbReference type="InterPro" id="IPR000866">
    <property type="entry name" value="AhpC/TSA"/>
</dbReference>
<organism evidence="16 17">
    <name type="scientific">Acrocarpospora macrocephala</name>
    <dbReference type="NCBI Taxonomy" id="150177"/>
    <lineage>
        <taxon>Bacteria</taxon>
        <taxon>Bacillati</taxon>
        <taxon>Actinomycetota</taxon>
        <taxon>Actinomycetes</taxon>
        <taxon>Streptosporangiales</taxon>
        <taxon>Streptosporangiaceae</taxon>
        <taxon>Acrocarpospora</taxon>
    </lineage>
</organism>
<dbReference type="Pfam" id="PF00578">
    <property type="entry name" value="AhpC-TSA"/>
    <property type="match status" value="1"/>
</dbReference>
<evidence type="ECO:0000259" key="15">
    <source>
        <dbReference type="PROSITE" id="PS51352"/>
    </source>
</evidence>
<keyword evidence="17" id="KW-1185">Reference proteome</keyword>
<dbReference type="EMBL" id="BLAE01000108">
    <property type="protein sequence ID" value="GES16636.1"/>
    <property type="molecule type" value="Genomic_DNA"/>
</dbReference>
<evidence type="ECO:0000256" key="13">
    <source>
        <dbReference type="ARBA" id="ARBA00083736"/>
    </source>
</evidence>
<protein>
    <recommendedName>
        <fullName evidence="11">Alkyl hydroperoxide reductase E</fullName>
        <ecNumber evidence="10">1.11.1.29</ecNumber>
    </recommendedName>
    <alternativeName>
        <fullName evidence="12">Mycoredoxin-dependent peroxiredoxin</fullName>
    </alternativeName>
    <alternativeName>
        <fullName evidence="13">Peroxiredoxin AhpE</fullName>
    </alternativeName>
    <alternativeName>
        <fullName evidence="5">Thioredoxin peroxidase</fullName>
    </alternativeName>
</protein>
<dbReference type="AlphaFoldDB" id="A0A5M3X7J3"/>
<dbReference type="InterPro" id="IPR013766">
    <property type="entry name" value="Thioredoxin_domain"/>
</dbReference>
<evidence type="ECO:0000256" key="6">
    <source>
        <dbReference type="ARBA" id="ARBA00052774"/>
    </source>
</evidence>
<evidence type="ECO:0000256" key="14">
    <source>
        <dbReference type="PIRSR" id="PIRSR000239-1"/>
    </source>
</evidence>
<reference evidence="16 17" key="1">
    <citation type="submission" date="2019-10" db="EMBL/GenBank/DDBJ databases">
        <title>Whole genome shotgun sequence of Acrocarpospora macrocephala NBRC 16266.</title>
        <authorList>
            <person name="Ichikawa N."/>
            <person name="Kimura A."/>
            <person name="Kitahashi Y."/>
            <person name="Komaki H."/>
            <person name="Oguchi A."/>
        </authorList>
    </citation>
    <scope>NUCLEOTIDE SEQUENCE [LARGE SCALE GENOMIC DNA]</scope>
    <source>
        <strain evidence="16 17">NBRC 16266</strain>
    </source>
</reference>
<keyword evidence="3" id="KW-0560">Oxidoreductase</keyword>
<comment type="function">
    <text evidence="7">Thiol-specific peroxidase that catalyzes the reduction of hydrogen peroxide and organic hydroperoxides to water and alcohols, respectively. Plays a role in cell protection against oxidative stress by detoxifying peroxides. May represent an important antioxidant defense against cytotoxic peroxides, especially peroxynitrite, which can be formed by activated macrophages during infection.</text>
</comment>
<dbReference type="CDD" id="cd03018">
    <property type="entry name" value="PRX_AhpE_like"/>
    <property type="match status" value="1"/>
</dbReference>
<gene>
    <name evidence="16" type="ORF">Amac_102340</name>
</gene>
<evidence type="ECO:0000256" key="3">
    <source>
        <dbReference type="ARBA" id="ARBA00023002"/>
    </source>
</evidence>
<dbReference type="Proteomes" id="UP000331127">
    <property type="component" value="Unassembled WGS sequence"/>
</dbReference>
<evidence type="ECO:0000256" key="9">
    <source>
        <dbReference type="ARBA" id="ARBA00065226"/>
    </source>
</evidence>
<comment type="catalytic activity">
    <reaction evidence="6">
        <text>[mycoredoxin]-L-dithiol + a hydroperoxide = [mycoredoxin]-L-disulfide + an alcohol + H2O</text>
        <dbReference type="Rhea" id="RHEA:62640"/>
        <dbReference type="Rhea" id="RHEA-COMP:16137"/>
        <dbReference type="Rhea" id="RHEA-COMP:16138"/>
        <dbReference type="ChEBI" id="CHEBI:15377"/>
        <dbReference type="ChEBI" id="CHEBI:29950"/>
        <dbReference type="ChEBI" id="CHEBI:30879"/>
        <dbReference type="ChEBI" id="CHEBI:35924"/>
        <dbReference type="ChEBI" id="CHEBI:50058"/>
        <dbReference type="EC" id="1.11.1.29"/>
    </reaction>
</comment>
<comment type="caution">
    <text evidence="16">The sequence shown here is derived from an EMBL/GenBank/DDBJ whole genome shotgun (WGS) entry which is preliminary data.</text>
</comment>
<dbReference type="EC" id="1.11.1.29" evidence="10"/>
<dbReference type="PIRSF" id="PIRSF000239">
    <property type="entry name" value="AHPC"/>
    <property type="match status" value="1"/>
</dbReference>
<dbReference type="FunFam" id="3.40.30.10:FF:000118">
    <property type="entry name" value="Peroxiredoxin AhpE"/>
    <property type="match status" value="1"/>
</dbReference>
<comment type="similarity">
    <text evidence="8">Belongs to the peroxiredoxin family. AhpE subfamily.</text>
</comment>
<dbReference type="PANTHER" id="PTHR43110:SF1">
    <property type="entry name" value="THIOL PEROXIDASE"/>
    <property type="match status" value="1"/>
</dbReference>
<evidence type="ECO:0000256" key="10">
    <source>
        <dbReference type="ARBA" id="ARBA00067009"/>
    </source>
</evidence>
<evidence type="ECO:0000256" key="5">
    <source>
        <dbReference type="ARBA" id="ARBA00032824"/>
    </source>
</evidence>
<dbReference type="PROSITE" id="PS51352">
    <property type="entry name" value="THIOREDOXIN_2"/>
    <property type="match status" value="1"/>
</dbReference>
<evidence type="ECO:0000313" key="16">
    <source>
        <dbReference type="EMBL" id="GES16636.1"/>
    </source>
</evidence>
<proteinExistence type="inferred from homology"/>
<dbReference type="SUPFAM" id="SSF52833">
    <property type="entry name" value="Thioredoxin-like"/>
    <property type="match status" value="1"/>
</dbReference>
<dbReference type="GO" id="GO:0004601">
    <property type="term" value="F:peroxidase activity"/>
    <property type="evidence" value="ECO:0007669"/>
    <property type="project" value="UniProtKB-KW"/>
</dbReference>
<evidence type="ECO:0000256" key="8">
    <source>
        <dbReference type="ARBA" id="ARBA00060973"/>
    </source>
</evidence>
<feature type="domain" description="Thioredoxin" evidence="15">
    <location>
        <begin position="4"/>
        <end position="145"/>
    </location>
</feature>
<dbReference type="PANTHER" id="PTHR43110">
    <property type="entry name" value="THIOL PEROXIDASE"/>
    <property type="match status" value="1"/>
</dbReference>
<dbReference type="InterPro" id="IPR050455">
    <property type="entry name" value="Tpx_Peroxidase_subfamily"/>
</dbReference>
<accession>A0A5M3X7J3</accession>
<keyword evidence="2" id="KW-0049">Antioxidant</keyword>
<evidence type="ECO:0000256" key="2">
    <source>
        <dbReference type="ARBA" id="ARBA00022862"/>
    </source>
</evidence>
<name>A0A5M3X7J3_9ACTN</name>
<feature type="active site" description="Cysteine sulfenic acid (-SOH) intermediate; for peroxidase activity" evidence="14">
    <location>
        <position position="46"/>
    </location>
</feature>
<comment type="subunit">
    <text evidence="9">Homodimer. Forms both dimers and octamers; a tightly-associated dimer and a ring-like octamer.</text>
</comment>
<sequence length="145" mass="16087">MWAVEIGGIAPDFALMDQHGTPVRLSGLRGEPVVIVFFPAAFTGVCQGELHELATVEARVLAISVDSMFALRAWADREGYSFPLLSDFWPHGQVARAYGVLDEEKGRARRGTFILDGEGVLRWQIETAIGQPRDVTEYRKVLTQL</sequence>
<evidence type="ECO:0000256" key="12">
    <source>
        <dbReference type="ARBA" id="ARBA00082991"/>
    </source>
</evidence>
<evidence type="ECO:0000256" key="1">
    <source>
        <dbReference type="ARBA" id="ARBA00022559"/>
    </source>
</evidence>
<evidence type="ECO:0000256" key="7">
    <source>
        <dbReference type="ARBA" id="ARBA00056930"/>
    </source>
</evidence>
<dbReference type="Gene3D" id="3.40.30.10">
    <property type="entry name" value="Glutaredoxin"/>
    <property type="match status" value="1"/>
</dbReference>
<evidence type="ECO:0000313" key="17">
    <source>
        <dbReference type="Proteomes" id="UP000331127"/>
    </source>
</evidence>
<dbReference type="InterPro" id="IPR024706">
    <property type="entry name" value="Peroxiredoxin_AhpC-typ"/>
</dbReference>
<evidence type="ECO:0000256" key="4">
    <source>
        <dbReference type="ARBA" id="ARBA00023284"/>
    </source>
</evidence>